<sequence>MDSGDQEHTGFLSAIDDMQSDHQDKNIHVQQSFTSIGGIIALPVIIHKSLCMSGDTVGLSELIQTALFTVGMATIVQSVIATLFQPEVASQHISRVSIKLPPD</sequence>
<evidence type="ECO:0000313" key="1">
    <source>
        <dbReference type="EMBL" id="EKC43074.1"/>
    </source>
</evidence>
<proteinExistence type="predicted"/>
<accession>K1RH51</accession>
<dbReference type="EMBL" id="JH816290">
    <property type="protein sequence ID" value="EKC43074.1"/>
    <property type="molecule type" value="Genomic_DNA"/>
</dbReference>
<gene>
    <name evidence="1" type="ORF">CGI_10015533</name>
</gene>
<dbReference type="AlphaFoldDB" id="K1RH51"/>
<protein>
    <submittedName>
        <fullName evidence="1">Uncharacterized protein</fullName>
    </submittedName>
</protein>
<dbReference type="HOGENOM" id="CLU_2266279_0_0_1"/>
<organism evidence="1">
    <name type="scientific">Magallana gigas</name>
    <name type="common">Pacific oyster</name>
    <name type="synonym">Crassostrea gigas</name>
    <dbReference type="NCBI Taxonomy" id="29159"/>
    <lineage>
        <taxon>Eukaryota</taxon>
        <taxon>Metazoa</taxon>
        <taxon>Spiralia</taxon>
        <taxon>Lophotrochozoa</taxon>
        <taxon>Mollusca</taxon>
        <taxon>Bivalvia</taxon>
        <taxon>Autobranchia</taxon>
        <taxon>Pteriomorphia</taxon>
        <taxon>Ostreida</taxon>
        <taxon>Ostreoidea</taxon>
        <taxon>Ostreidae</taxon>
        <taxon>Magallana</taxon>
    </lineage>
</organism>
<reference evidence="1" key="1">
    <citation type="journal article" date="2012" name="Nature">
        <title>The oyster genome reveals stress adaptation and complexity of shell formation.</title>
        <authorList>
            <person name="Zhang G."/>
            <person name="Fang X."/>
            <person name="Guo X."/>
            <person name="Li L."/>
            <person name="Luo R."/>
            <person name="Xu F."/>
            <person name="Yang P."/>
            <person name="Zhang L."/>
            <person name="Wang X."/>
            <person name="Qi H."/>
            <person name="Xiong Z."/>
            <person name="Que H."/>
            <person name="Xie Y."/>
            <person name="Holland P.W."/>
            <person name="Paps J."/>
            <person name="Zhu Y."/>
            <person name="Wu F."/>
            <person name="Chen Y."/>
            <person name="Wang J."/>
            <person name="Peng C."/>
            <person name="Meng J."/>
            <person name="Yang L."/>
            <person name="Liu J."/>
            <person name="Wen B."/>
            <person name="Zhang N."/>
            <person name="Huang Z."/>
            <person name="Zhu Q."/>
            <person name="Feng Y."/>
            <person name="Mount A."/>
            <person name="Hedgecock D."/>
            <person name="Xu Z."/>
            <person name="Liu Y."/>
            <person name="Domazet-Loso T."/>
            <person name="Du Y."/>
            <person name="Sun X."/>
            <person name="Zhang S."/>
            <person name="Liu B."/>
            <person name="Cheng P."/>
            <person name="Jiang X."/>
            <person name="Li J."/>
            <person name="Fan D."/>
            <person name="Wang W."/>
            <person name="Fu W."/>
            <person name="Wang T."/>
            <person name="Wang B."/>
            <person name="Zhang J."/>
            <person name="Peng Z."/>
            <person name="Li Y."/>
            <person name="Li N."/>
            <person name="Wang J."/>
            <person name="Chen M."/>
            <person name="He Y."/>
            <person name="Tan F."/>
            <person name="Song X."/>
            <person name="Zheng Q."/>
            <person name="Huang R."/>
            <person name="Yang H."/>
            <person name="Du X."/>
            <person name="Chen L."/>
            <person name="Yang M."/>
            <person name="Gaffney P.M."/>
            <person name="Wang S."/>
            <person name="Luo L."/>
            <person name="She Z."/>
            <person name="Ming Y."/>
            <person name="Huang W."/>
            <person name="Zhang S."/>
            <person name="Huang B."/>
            <person name="Zhang Y."/>
            <person name="Qu T."/>
            <person name="Ni P."/>
            <person name="Miao G."/>
            <person name="Wang J."/>
            <person name="Wang Q."/>
            <person name="Steinberg C.E."/>
            <person name="Wang H."/>
            <person name="Li N."/>
            <person name="Qian L."/>
            <person name="Zhang G."/>
            <person name="Li Y."/>
            <person name="Yang H."/>
            <person name="Liu X."/>
            <person name="Wang J."/>
            <person name="Yin Y."/>
            <person name="Wang J."/>
        </authorList>
    </citation>
    <scope>NUCLEOTIDE SEQUENCE [LARGE SCALE GENOMIC DNA]</scope>
    <source>
        <strain evidence="1">05x7-T-G4-1.051#20</strain>
    </source>
</reference>
<name>K1RH51_MAGGI</name>
<dbReference type="InParanoid" id="K1RH51"/>